<comment type="caution">
    <text evidence="1">The sequence shown here is derived from an EMBL/GenBank/DDBJ whole genome shotgun (WGS) entry which is preliminary data.</text>
</comment>
<keyword evidence="2" id="KW-1185">Reference proteome</keyword>
<evidence type="ECO:0000313" key="1">
    <source>
        <dbReference type="EMBL" id="MDQ0370361.1"/>
    </source>
</evidence>
<dbReference type="SUPFAM" id="SSF53474">
    <property type="entry name" value="alpha/beta-Hydrolases"/>
    <property type="match status" value="1"/>
</dbReference>
<dbReference type="RefSeq" id="WP_307246265.1">
    <property type="nucleotide sequence ID" value="NZ_JAUSUZ010000001.1"/>
</dbReference>
<dbReference type="EMBL" id="JAUSUZ010000001">
    <property type="protein sequence ID" value="MDQ0370361.1"/>
    <property type="molecule type" value="Genomic_DNA"/>
</dbReference>
<organism evidence="1 2">
    <name type="scientific">Catenuloplanes indicus</name>
    <dbReference type="NCBI Taxonomy" id="137267"/>
    <lineage>
        <taxon>Bacteria</taxon>
        <taxon>Bacillati</taxon>
        <taxon>Actinomycetota</taxon>
        <taxon>Actinomycetes</taxon>
        <taxon>Micromonosporales</taxon>
        <taxon>Micromonosporaceae</taxon>
        <taxon>Catenuloplanes</taxon>
    </lineage>
</organism>
<reference evidence="1 2" key="1">
    <citation type="submission" date="2023-07" db="EMBL/GenBank/DDBJ databases">
        <title>Sequencing the genomes of 1000 actinobacteria strains.</title>
        <authorList>
            <person name="Klenk H.-P."/>
        </authorList>
    </citation>
    <scope>NUCLEOTIDE SEQUENCE [LARGE SCALE GENOMIC DNA]</scope>
    <source>
        <strain evidence="1 2">DSM 44709</strain>
    </source>
</reference>
<sequence length="264" mass="28785">MSRLPVWFEARGAGPVIIFPCRTRKEHADLAERLADRFRVVRYLPRHVTGIDAPEGDAEDWVTWEEQEDGPAFWGGKPIEDFPVELEVADLHRVADEAGAARFVLAGYSGTAALAAFLAPLTPRAAGLLAGGFPILGSKEYWMGSAEGARLAYLTAGLRALADNAFATALMYRAWHDRDDRPALTALPGPKIVWYGANDGEPGCLLHESRPGIRLARRLRETRAELEACGVTVLELPGLDHLSVQAAPDTVAARLRVLLAGRTW</sequence>
<dbReference type="AlphaFoldDB" id="A0AAE3W6E6"/>
<name>A0AAE3W6E6_9ACTN</name>
<dbReference type="InterPro" id="IPR029058">
    <property type="entry name" value="AB_hydrolase_fold"/>
</dbReference>
<gene>
    <name evidence="1" type="ORF">J2S42_007030</name>
</gene>
<protein>
    <submittedName>
        <fullName evidence="1">Pimeloyl-ACP methyl ester carboxylesterase</fullName>
    </submittedName>
</protein>
<evidence type="ECO:0000313" key="2">
    <source>
        <dbReference type="Proteomes" id="UP001240236"/>
    </source>
</evidence>
<dbReference type="Gene3D" id="3.40.50.1820">
    <property type="entry name" value="alpha/beta hydrolase"/>
    <property type="match status" value="1"/>
</dbReference>
<accession>A0AAE3W6E6</accession>
<proteinExistence type="predicted"/>
<dbReference type="Proteomes" id="UP001240236">
    <property type="component" value="Unassembled WGS sequence"/>
</dbReference>